<protein>
    <recommendedName>
        <fullName evidence="4">Secreted protein</fullName>
    </recommendedName>
</protein>
<dbReference type="Proteomes" id="UP001497516">
    <property type="component" value="Chromosome 2"/>
</dbReference>
<dbReference type="EMBL" id="OZ034815">
    <property type="protein sequence ID" value="CAL1368095.1"/>
    <property type="molecule type" value="Genomic_DNA"/>
</dbReference>
<keyword evidence="3" id="KW-1185">Reference proteome</keyword>
<reference evidence="2 3" key="1">
    <citation type="submission" date="2024-04" db="EMBL/GenBank/DDBJ databases">
        <authorList>
            <person name="Fracassetti M."/>
        </authorList>
    </citation>
    <scope>NUCLEOTIDE SEQUENCE [LARGE SCALE GENOMIC DNA]</scope>
</reference>
<proteinExistence type="predicted"/>
<organism evidence="2 3">
    <name type="scientific">Linum trigynum</name>
    <dbReference type="NCBI Taxonomy" id="586398"/>
    <lineage>
        <taxon>Eukaryota</taxon>
        <taxon>Viridiplantae</taxon>
        <taxon>Streptophyta</taxon>
        <taxon>Embryophyta</taxon>
        <taxon>Tracheophyta</taxon>
        <taxon>Spermatophyta</taxon>
        <taxon>Magnoliopsida</taxon>
        <taxon>eudicotyledons</taxon>
        <taxon>Gunneridae</taxon>
        <taxon>Pentapetalae</taxon>
        <taxon>rosids</taxon>
        <taxon>fabids</taxon>
        <taxon>Malpighiales</taxon>
        <taxon>Linaceae</taxon>
        <taxon>Linum</taxon>
    </lineage>
</organism>
<accession>A0AAV2D7H4</accession>
<sequence>MREALASLLVCFAAALCNLARVPKTVAKSVVRRVKIEAVFSSSFREEEIEEVSVVRSPIWGGSVKSRRDREIDYFSRYIQIRKSWKINPNRESVQSTILRLAPEWSYIVS</sequence>
<feature type="chain" id="PRO_5043662659" description="Secreted protein" evidence="1">
    <location>
        <begin position="28"/>
        <end position="110"/>
    </location>
</feature>
<keyword evidence="1" id="KW-0732">Signal</keyword>
<evidence type="ECO:0000313" key="3">
    <source>
        <dbReference type="Proteomes" id="UP001497516"/>
    </source>
</evidence>
<evidence type="ECO:0000256" key="1">
    <source>
        <dbReference type="SAM" id="SignalP"/>
    </source>
</evidence>
<evidence type="ECO:0000313" key="2">
    <source>
        <dbReference type="EMBL" id="CAL1368095.1"/>
    </source>
</evidence>
<name>A0AAV2D7H4_9ROSI</name>
<dbReference type="AlphaFoldDB" id="A0AAV2D7H4"/>
<gene>
    <name evidence="2" type="ORF">LTRI10_LOCUS11410</name>
</gene>
<feature type="signal peptide" evidence="1">
    <location>
        <begin position="1"/>
        <end position="27"/>
    </location>
</feature>
<evidence type="ECO:0008006" key="4">
    <source>
        <dbReference type="Google" id="ProtNLM"/>
    </source>
</evidence>